<comment type="caution">
    <text evidence="3">The sequence shown here is derived from an EMBL/GenBank/DDBJ whole genome shotgun (WGS) entry which is preliminary data.</text>
</comment>
<evidence type="ECO:0000256" key="1">
    <source>
        <dbReference type="ARBA" id="ARBA00022801"/>
    </source>
</evidence>
<dbReference type="PANTHER" id="PTHR48070">
    <property type="entry name" value="ESTERASE OVCA2"/>
    <property type="match status" value="1"/>
</dbReference>
<proteinExistence type="predicted"/>
<dbReference type="InterPro" id="IPR029058">
    <property type="entry name" value="AB_hydrolase_fold"/>
</dbReference>
<dbReference type="OrthoDB" id="2094269at2759"/>
<dbReference type="Pfam" id="PF03959">
    <property type="entry name" value="FSH1"/>
    <property type="match status" value="1"/>
</dbReference>
<sequence length="416" mass="46149">MSLEEQGTYVFRTKGNKSSEIFQGTSLTAGKERGPKFFLDVSTFTSSVMLLAMPSGAVLATGEKAGMTYNRCDIRVGNHAVLLQRNNLGSTQRHFTLPCGLKLEVEANTVLASFHPTSFSYRKRGVMRLLAPGYSQADLLALLMVIAMHLKIHVLPFCYSIHFTSSEKTIAINEEMPKLQVLVLHGYTQSASIFARKMSKLTRDLSDTCDLHFIDGPIRLDKIAMPNAEQCGSSDDSSIPRGWCVLRTNRHTGKLDFEHIDLSWSYIKDVLSINTYDGIFAFSQGAAFAAALAGVLANTQSRSDIRNVHPPFKFCITLGGYKVVDARYKHIYPLPPSGLPTHFLHIHGDTDMIVLREKNDALVKSSPGCRTERHLGGHFVPSTPAWRDFFVRYISSFVEGGEQGNVVGPQIYRNVP</sequence>
<name>A0A4T0FCM6_9BASI</name>
<dbReference type="GO" id="GO:0005737">
    <property type="term" value="C:cytoplasm"/>
    <property type="evidence" value="ECO:0007669"/>
    <property type="project" value="TreeGrafter"/>
</dbReference>
<keyword evidence="4" id="KW-1185">Reference proteome</keyword>
<dbReference type="EMBL" id="SPNW01000100">
    <property type="protein sequence ID" value="TIA85708.1"/>
    <property type="molecule type" value="Genomic_DNA"/>
</dbReference>
<dbReference type="GO" id="GO:0016787">
    <property type="term" value="F:hydrolase activity"/>
    <property type="evidence" value="ECO:0007669"/>
    <property type="project" value="UniProtKB-KW"/>
</dbReference>
<gene>
    <name evidence="3" type="ORF">E3P99_03911</name>
</gene>
<keyword evidence="1" id="KW-0378">Hydrolase</keyword>
<dbReference type="InterPro" id="IPR005645">
    <property type="entry name" value="FSH-like_dom"/>
</dbReference>
<dbReference type="SUPFAM" id="SSF53474">
    <property type="entry name" value="alpha/beta-Hydrolases"/>
    <property type="match status" value="1"/>
</dbReference>
<dbReference type="Gene3D" id="3.40.50.1820">
    <property type="entry name" value="alpha/beta hydrolase"/>
    <property type="match status" value="1"/>
</dbReference>
<accession>A0A4T0FCM6</accession>
<dbReference type="InterPro" id="IPR050593">
    <property type="entry name" value="LovG"/>
</dbReference>
<dbReference type="PANTHER" id="PTHR48070:SF6">
    <property type="entry name" value="ESTERASE OVCA2"/>
    <property type="match status" value="1"/>
</dbReference>
<evidence type="ECO:0000313" key="4">
    <source>
        <dbReference type="Proteomes" id="UP000310189"/>
    </source>
</evidence>
<dbReference type="Proteomes" id="UP000310189">
    <property type="component" value="Unassembled WGS sequence"/>
</dbReference>
<organism evidence="3 4">
    <name type="scientific">Wallemia hederae</name>
    <dbReference type="NCBI Taxonomy" id="1540922"/>
    <lineage>
        <taxon>Eukaryota</taxon>
        <taxon>Fungi</taxon>
        <taxon>Dikarya</taxon>
        <taxon>Basidiomycota</taxon>
        <taxon>Wallemiomycotina</taxon>
        <taxon>Wallemiomycetes</taxon>
        <taxon>Wallemiales</taxon>
        <taxon>Wallemiaceae</taxon>
        <taxon>Wallemia</taxon>
    </lineage>
</organism>
<reference evidence="3 4" key="1">
    <citation type="submission" date="2019-03" db="EMBL/GenBank/DDBJ databases">
        <title>Sequencing 23 genomes of Wallemia ichthyophaga.</title>
        <authorList>
            <person name="Gostincar C."/>
        </authorList>
    </citation>
    <scope>NUCLEOTIDE SEQUENCE [LARGE SCALE GENOMIC DNA]</scope>
    <source>
        <strain evidence="3 4">EXF-5753</strain>
    </source>
</reference>
<dbReference type="AlphaFoldDB" id="A0A4T0FCM6"/>
<evidence type="ECO:0000259" key="2">
    <source>
        <dbReference type="Pfam" id="PF03959"/>
    </source>
</evidence>
<feature type="domain" description="Serine hydrolase" evidence="2">
    <location>
        <begin position="178"/>
        <end position="388"/>
    </location>
</feature>
<evidence type="ECO:0000313" key="3">
    <source>
        <dbReference type="EMBL" id="TIA85708.1"/>
    </source>
</evidence>
<dbReference type="GO" id="GO:0005634">
    <property type="term" value="C:nucleus"/>
    <property type="evidence" value="ECO:0007669"/>
    <property type="project" value="TreeGrafter"/>
</dbReference>
<protein>
    <recommendedName>
        <fullName evidence="2">Serine hydrolase domain-containing protein</fullName>
    </recommendedName>
</protein>